<evidence type="ECO:0000256" key="3">
    <source>
        <dbReference type="ARBA" id="ARBA00022722"/>
    </source>
</evidence>
<comment type="caution">
    <text evidence="12">The sequence shown here is derived from an EMBL/GenBank/DDBJ whole genome shotgun (WGS) entry which is preliminary data.</text>
</comment>
<dbReference type="PANTHER" id="PTHR12415:SF0">
    <property type="entry name" value="TYROSYL-DNA PHOSPHODIESTERASE 1"/>
    <property type="match status" value="1"/>
</dbReference>
<evidence type="ECO:0000256" key="6">
    <source>
        <dbReference type="ARBA" id="ARBA00022839"/>
    </source>
</evidence>
<keyword evidence="3" id="KW-0540">Nuclease</keyword>
<evidence type="ECO:0000313" key="12">
    <source>
        <dbReference type="EMBL" id="KAK4527223.1"/>
    </source>
</evidence>
<evidence type="ECO:0000256" key="4">
    <source>
        <dbReference type="ARBA" id="ARBA00022763"/>
    </source>
</evidence>
<evidence type="ECO:0000256" key="9">
    <source>
        <dbReference type="PIRSR" id="PIRSR610347-1"/>
    </source>
</evidence>
<keyword evidence="4" id="KW-0227">DNA damage</keyword>
<evidence type="ECO:0000256" key="7">
    <source>
        <dbReference type="ARBA" id="ARBA00023204"/>
    </source>
</evidence>
<evidence type="ECO:0000256" key="1">
    <source>
        <dbReference type="ARBA" id="ARBA00004123"/>
    </source>
</evidence>
<dbReference type="GO" id="GO:0003690">
    <property type="term" value="F:double-stranded DNA binding"/>
    <property type="evidence" value="ECO:0007669"/>
    <property type="project" value="TreeGrafter"/>
</dbReference>
<feature type="active site" description="Proton donor/acceptor" evidence="9">
    <location>
        <position position="318"/>
    </location>
</feature>
<dbReference type="Gene3D" id="3.30.870.10">
    <property type="entry name" value="Endonuclease Chain A"/>
    <property type="match status" value="2"/>
</dbReference>
<feature type="site" description="Interaction with DNA" evidence="11">
    <location>
        <position position="342"/>
    </location>
</feature>
<evidence type="ECO:0000256" key="11">
    <source>
        <dbReference type="PIRSR" id="PIRSR610347-3"/>
    </source>
</evidence>
<keyword evidence="7" id="KW-0234">DNA repair</keyword>
<dbReference type="SUPFAM" id="SSF56024">
    <property type="entry name" value="Phospholipase D/nuclease"/>
    <property type="match status" value="2"/>
</dbReference>
<dbReference type="GO" id="GO:0017005">
    <property type="term" value="F:3'-tyrosyl-DNA phosphodiesterase activity"/>
    <property type="evidence" value="ECO:0007669"/>
    <property type="project" value="TreeGrafter"/>
</dbReference>
<dbReference type="GO" id="GO:0004527">
    <property type="term" value="F:exonuclease activity"/>
    <property type="evidence" value="ECO:0007669"/>
    <property type="project" value="UniProtKB-KW"/>
</dbReference>
<keyword evidence="5" id="KW-0378">Hydrolase</keyword>
<feature type="binding site" evidence="10">
    <location>
        <position position="320"/>
    </location>
    <ligand>
        <name>substrate</name>
    </ligand>
</feature>
<dbReference type="EMBL" id="JANCYU010000049">
    <property type="protein sequence ID" value="KAK4527223.1"/>
    <property type="molecule type" value="Genomic_DNA"/>
</dbReference>
<dbReference type="GO" id="GO:0005634">
    <property type="term" value="C:nucleus"/>
    <property type="evidence" value="ECO:0007669"/>
    <property type="project" value="UniProtKB-SubCell"/>
</dbReference>
<comment type="similarity">
    <text evidence="2">Belongs to the tyrosyl-DNA phosphodiesterase family.</text>
</comment>
<dbReference type="CDD" id="cd09122">
    <property type="entry name" value="PLDc_Tdp1_1"/>
    <property type="match status" value="1"/>
</dbReference>
<keyword evidence="6" id="KW-0269">Exonuclease</keyword>
<evidence type="ECO:0000256" key="5">
    <source>
        <dbReference type="ARBA" id="ARBA00022801"/>
    </source>
</evidence>
<organism evidence="12 13">
    <name type="scientific">Galdieria yellowstonensis</name>
    <dbReference type="NCBI Taxonomy" id="3028027"/>
    <lineage>
        <taxon>Eukaryota</taxon>
        <taxon>Rhodophyta</taxon>
        <taxon>Bangiophyceae</taxon>
        <taxon>Galdieriales</taxon>
        <taxon>Galdieriaceae</taxon>
        <taxon>Galdieria</taxon>
    </lineage>
</organism>
<dbReference type="PANTHER" id="PTHR12415">
    <property type="entry name" value="TYROSYL-DNA PHOSPHODIESTERASE 1"/>
    <property type="match status" value="1"/>
</dbReference>
<evidence type="ECO:0000313" key="13">
    <source>
        <dbReference type="Proteomes" id="UP001300502"/>
    </source>
</evidence>
<comment type="subcellular location">
    <subcellularLocation>
        <location evidence="1">Nucleus</location>
    </subcellularLocation>
</comment>
<proteinExistence type="inferred from homology"/>
<evidence type="ECO:0000256" key="2">
    <source>
        <dbReference type="ARBA" id="ARBA00010205"/>
    </source>
</evidence>
<dbReference type="Pfam" id="PF06087">
    <property type="entry name" value="Tyr-DNA_phospho"/>
    <property type="match status" value="1"/>
</dbReference>
<keyword evidence="13" id="KW-1185">Reference proteome</keyword>
<reference evidence="12 13" key="1">
    <citation type="submission" date="2022-07" db="EMBL/GenBank/DDBJ databases">
        <title>Genome-wide signatures of adaptation to extreme environments.</title>
        <authorList>
            <person name="Cho C.H."/>
            <person name="Yoon H.S."/>
        </authorList>
    </citation>
    <scope>NUCLEOTIDE SEQUENCE [LARGE SCALE GENOMIC DNA]</scope>
    <source>
        <strain evidence="12 13">108.79 E11</strain>
    </source>
</reference>
<evidence type="ECO:0000256" key="10">
    <source>
        <dbReference type="PIRSR" id="PIRSR610347-2"/>
    </source>
</evidence>
<protein>
    <recommendedName>
        <fullName evidence="14">Tyrosyl-DNA phosphodiesterase 1</fullName>
    </recommendedName>
</protein>
<evidence type="ECO:0000256" key="8">
    <source>
        <dbReference type="ARBA" id="ARBA00023242"/>
    </source>
</evidence>
<feature type="binding site" evidence="10">
    <location>
        <position position="100"/>
    </location>
    <ligand>
        <name>substrate</name>
    </ligand>
</feature>
<dbReference type="InterPro" id="IPR010347">
    <property type="entry name" value="Tdp1"/>
</dbReference>
<feature type="active site" description="Nucleophile" evidence="9">
    <location>
        <position position="98"/>
    </location>
</feature>
<accession>A0AAV9IIK3</accession>
<name>A0AAV9IIK3_9RHOD</name>
<sequence>MEQDESNLVTCLGFYLNQVQGAVSIFTKSLDDIFQPGFHSVLLTNYMFDLSWLFQRVPTLLTAKKLLIVHGDEQANESFSPCITFHKPPLPFPYGTHHTKLAILFYATTVRFVLMTANMIQSDWEYKTQGLYLKDFPYTEQLKPCPFLETLDDYLSALGEPLGYYRSLLRKYDFSRAGVVLVASVPGYHKGRDLYKYGHLSLSYNVHKYSCISDEPRRHKREDSSCTRRFLIQCSSIGSISEKWLKRELFGSFLGNSPSTTWDWDLLWPTVAQVQHSIQGYASGAALPWSKKNLRPFHSSHLCLWNAYFFDRTAWLPHMKSYMAYEESGNIFWFLLTSANLSKSAWGSLLRNDSQLFIRSYELGVLWTPMLIASSLDPCSILHQETATTTTTIQLTTPQYITSYSCYGRNNGDTRKNIIFCLPLPFQLPPRRYDSNHEDMPWLWDEVYTCPDRLGNVWPLRWNTE</sequence>
<gene>
    <name evidence="12" type="ORF">GAYE_SCF37G5145</name>
</gene>
<dbReference type="GO" id="GO:0006281">
    <property type="term" value="P:DNA repair"/>
    <property type="evidence" value="ECO:0007669"/>
    <property type="project" value="UniProtKB-KW"/>
</dbReference>
<evidence type="ECO:0008006" key="14">
    <source>
        <dbReference type="Google" id="ProtNLM"/>
    </source>
</evidence>
<dbReference type="Proteomes" id="UP001300502">
    <property type="component" value="Unassembled WGS sequence"/>
</dbReference>
<dbReference type="GO" id="GO:0003697">
    <property type="term" value="F:single-stranded DNA binding"/>
    <property type="evidence" value="ECO:0007669"/>
    <property type="project" value="TreeGrafter"/>
</dbReference>
<keyword evidence="8" id="KW-0539">Nucleus</keyword>
<dbReference type="AlphaFoldDB" id="A0AAV9IIK3"/>